<evidence type="ECO:0000313" key="2">
    <source>
        <dbReference type="EMBL" id="PPV15425.1"/>
    </source>
</evidence>
<protein>
    <recommendedName>
        <fullName evidence="1">DUF2357 domain-containing protein</fullName>
    </recommendedName>
</protein>
<dbReference type="InterPro" id="IPR018633">
    <property type="entry name" value="DUF2357"/>
</dbReference>
<dbReference type="Proteomes" id="UP000238081">
    <property type="component" value="Unassembled WGS sequence"/>
</dbReference>
<gene>
    <name evidence="2" type="ORF">AWN73_11640</name>
</gene>
<evidence type="ECO:0000313" key="3">
    <source>
        <dbReference type="Proteomes" id="UP000238081"/>
    </source>
</evidence>
<reference evidence="2 3" key="1">
    <citation type="submission" date="2016-01" db="EMBL/GenBank/DDBJ databases">
        <title>Characterization of the Clostridium difficile lineages that are prevalent in Hong Kong and China.</title>
        <authorList>
            <person name="Kwok J.S.-L."/>
            <person name="Lam W.-Y."/>
            <person name="Ip M."/>
            <person name="Chan T.-F."/>
            <person name="Hawkey P.M."/>
            <person name="Tsui S.K.-W."/>
        </authorList>
    </citation>
    <scope>NUCLEOTIDE SEQUENCE [LARGE SCALE GENOMIC DNA]</scope>
    <source>
        <strain evidence="2 3">300064</strain>
    </source>
</reference>
<dbReference type="RefSeq" id="WP_052188298.1">
    <property type="nucleotide sequence ID" value="NZ_JSEG01000004.1"/>
</dbReference>
<proteinExistence type="predicted"/>
<organism evidence="2 3">
    <name type="scientific">Clostridium butyricum</name>
    <dbReference type="NCBI Taxonomy" id="1492"/>
    <lineage>
        <taxon>Bacteria</taxon>
        <taxon>Bacillati</taxon>
        <taxon>Bacillota</taxon>
        <taxon>Clostridia</taxon>
        <taxon>Eubacteriales</taxon>
        <taxon>Clostridiaceae</taxon>
        <taxon>Clostridium</taxon>
    </lineage>
</organism>
<dbReference type="InterPro" id="IPR007505">
    <property type="entry name" value="PDDEXK_7"/>
</dbReference>
<dbReference type="EMBL" id="LRDH01000099">
    <property type="protein sequence ID" value="PPV15425.1"/>
    <property type="molecule type" value="Genomic_DNA"/>
</dbReference>
<dbReference type="Pfam" id="PF09823">
    <property type="entry name" value="DUF2357"/>
    <property type="match status" value="1"/>
</dbReference>
<comment type="caution">
    <text evidence="2">The sequence shown here is derived from an EMBL/GenBank/DDBJ whole genome shotgun (WGS) entry which is preliminary data.</text>
</comment>
<feature type="domain" description="DUF2357" evidence="1">
    <location>
        <begin position="102"/>
        <end position="345"/>
    </location>
</feature>
<name>A0A2S7FBU3_CLOBU</name>
<evidence type="ECO:0000259" key="1">
    <source>
        <dbReference type="Pfam" id="PF09823"/>
    </source>
</evidence>
<accession>A0A2S7FBU3</accession>
<sequence>MDLQPSGSNNELLVVETDKVLFVLKGEKYGVSSEAHISVDSLKASGESISSNYKDNIHLKEYSDYEIIIESKTGAEIEFYHDNINIRNKVTPVTSRSKNLSGIINFRGDIGLTQFIIKSDNKEEFKITIEIFPGKISYKEDYKALLNDVNEEIYNLAYGFLARSYLGSDINRRKNNNDTEFYSILNYVFEKLKKSIDIVLNNPNHILMKEDKVVKYHNIRKTTKDTVKYLEKRPNLMKAINDNKYLPHEALVTKKIMTMDTKENRLLKFMLLKIVEKISKFLNNYKKSFRNNDEIIIRKLMTMKKEIMKRINSSFLRNIENQFNDPSMSLVFSMGSGYKEVYKYYLMLQKGLSIKSSIFSLSIKELSLLYEYWCFIKINSILKKKYNLIGGDLLKINRDGITVSLTKGKKSCLTYENPETKEKFTVYYNFQTSSEETKNLENKHTIYSKTVSQKPDNILSLYKEDSSKCYEFIFDAKYKIDYRQEYIKSYGSPGPKEEDINTMHRYRDAIVSIYNKNNDSDLRSHVKNNVFGAFVLFPYNDEEKYKENTFYKSIDEVNIGAFPFLPSTTKLMEQFLDELVNESSYSTFERAIDKVNKENYLSEDDFKNRNVLIGMVKSREQFEANINNKYYYIPVKSVNLAAHSIEYVTLFQTKNIFNDESGIQYYGQVTDIKIVKRSEITELPKESSELYYRIEVSSWIKLYRKLEINGFSLRRSSYTSFYLLKNADNVCELFIRNCREFRLLRELRRIYNKRTISLKGSEDDVDAFCIDDIEIIVKGDVIKIIRGNLVLGELHYSEFLKSPVRSLKKIM</sequence>
<dbReference type="AlphaFoldDB" id="A0A2S7FBU3"/>
<dbReference type="Pfam" id="PF04411">
    <property type="entry name" value="PDDEXK_7"/>
    <property type="match status" value="1"/>
</dbReference>